<dbReference type="STRING" id="371042.NG99_26875"/>
<organism evidence="2 3">
    <name type="scientific">Erwinia typographi</name>
    <dbReference type="NCBI Taxonomy" id="371042"/>
    <lineage>
        <taxon>Bacteria</taxon>
        <taxon>Pseudomonadati</taxon>
        <taxon>Pseudomonadota</taxon>
        <taxon>Gammaproteobacteria</taxon>
        <taxon>Enterobacterales</taxon>
        <taxon>Erwiniaceae</taxon>
        <taxon>Erwinia</taxon>
    </lineage>
</organism>
<keyword evidence="3" id="KW-1185">Reference proteome</keyword>
<comment type="caution">
    <text evidence="2">The sequence shown here is derived from an EMBL/GenBank/DDBJ whole genome shotgun (WGS) entry which is preliminary data.</text>
</comment>
<evidence type="ECO:0000313" key="2">
    <source>
        <dbReference type="EMBL" id="KGT86130.1"/>
    </source>
</evidence>
<name>A0A0A3YHM5_9GAMM</name>
<accession>A0A0A3YHM5</accession>
<dbReference type="EMBL" id="JRUQ01000111">
    <property type="protein sequence ID" value="KGT86130.1"/>
    <property type="molecule type" value="Genomic_DNA"/>
</dbReference>
<dbReference type="AlphaFoldDB" id="A0A0A3YHM5"/>
<feature type="region of interest" description="Disordered" evidence="1">
    <location>
        <begin position="66"/>
        <end position="85"/>
    </location>
</feature>
<protein>
    <submittedName>
        <fullName evidence="2">Uncharacterized protein</fullName>
    </submittedName>
</protein>
<gene>
    <name evidence="2" type="ORF">NG99_26875</name>
</gene>
<evidence type="ECO:0000256" key="1">
    <source>
        <dbReference type="SAM" id="MobiDB-lite"/>
    </source>
</evidence>
<proteinExistence type="predicted"/>
<reference evidence="2 3" key="1">
    <citation type="submission" date="2014-10" db="EMBL/GenBank/DDBJ databases">
        <title>Genome sequence of Erwinia typographi M043b.</title>
        <authorList>
            <person name="Chan K.-G."/>
            <person name="Tan W.-S."/>
        </authorList>
    </citation>
    <scope>NUCLEOTIDE SEQUENCE [LARGE SCALE GENOMIC DNA]</scope>
    <source>
        <strain evidence="2 3">M043b</strain>
    </source>
</reference>
<sequence length="121" mass="13440">MRIALKGFGKISEAWQKVKSWFGMGKDEVAKADSEAQPVTPAPPAQDMTYGGQTQLQAEASNPITSMTSNAISNSSRKVSQRVQTCGLTISRSRHRPPMRKVKRRRSPETLRMPHGILMMI</sequence>
<evidence type="ECO:0000313" key="3">
    <source>
        <dbReference type="Proteomes" id="UP000030351"/>
    </source>
</evidence>
<dbReference type="Proteomes" id="UP000030351">
    <property type="component" value="Unassembled WGS sequence"/>
</dbReference>